<dbReference type="Proteomes" id="UP000444721">
    <property type="component" value="Unassembled WGS sequence"/>
</dbReference>
<dbReference type="EMBL" id="VFQX01000016">
    <property type="protein sequence ID" value="KAF0980847.1"/>
    <property type="molecule type" value="Genomic_DNA"/>
</dbReference>
<dbReference type="GeneID" id="68119850"/>
<dbReference type="OrthoDB" id="5587616at2759"/>
<dbReference type="OMA" id="CEYKRRI"/>
<dbReference type="Pfam" id="PF10516">
    <property type="entry name" value="SHNi-TPR"/>
    <property type="match status" value="1"/>
</dbReference>
<dbReference type="InterPro" id="IPR011990">
    <property type="entry name" value="TPR-like_helical_dom_sf"/>
</dbReference>
<dbReference type="Gene3D" id="1.25.40.10">
    <property type="entry name" value="Tetratricopeptide repeat domain"/>
    <property type="match status" value="1"/>
</dbReference>
<feature type="compositionally biased region" description="Low complexity" evidence="3">
    <location>
        <begin position="384"/>
        <end position="398"/>
    </location>
</feature>
<feature type="region of interest" description="Disordered" evidence="3">
    <location>
        <begin position="155"/>
        <end position="175"/>
    </location>
</feature>
<evidence type="ECO:0000259" key="4">
    <source>
        <dbReference type="Pfam" id="PF10516"/>
    </source>
</evidence>
<dbReference type="VEuPathDB" id="AmoebaDB:NF0129510"/>
<dbReference type="SUPFAM" id="SSF48452">
    <property type="entry name" value="TPR-like"/>
    <property type="match status" value="1"/>
</dbReference>
<keyword evidence="6" id="KW-1185">Reference proteome</keyword>
<keyword evidence="2" id="KW-0802">TPR repeat</keyword>
<dbReference type="AlphaFoldDB" id="A0A6A5BUG1"/>
<evidence type="ECO:0000256" key="2">
    <source>
        <dbReference type="ARBA" id="ARBA00022803"/>
    </source>
</evidence>
<dbReference type="PANTHER" id="PTHR15081">
    <property type="entry name" value="NUCLEAR AUTOANTIGENIC SPERM PROTEIN NASP -RELATED"/>
    <property type="match status" value="1"/>
</dbReference>
<dbReference type="GO" id="GO:0034080">
    <property type="term" value="P:CENP-A containing chromatin assembly"/>
    <property type="evidence" value="ECO:0007669"/>
    <property type="project" value="TreeGrafter"/>
</dbReference>
<name>A0A6A5BUG1_NAEFO</name>
<reference evidence="5 6" key="1">
    <citation type="journal article" date="2019" name="Sci. Rep.">
        <title>Nanopore sequencing improves the draft genome of the human pathogenic amoeba Naegleria fowleri.</title>
        <authorList>
            <person name="Liechti N."/>
            <person name="Schurch N."/>
            <person name="Bruggmann R."/>
            <person name="Wittwer M."/>
        </authorList>
    </citation>
    <scope>NUCLEOTIDE SEQUENCE [LARGE SCALE GENOMIC DNA]</scope>
    <source>
        <strain evidence="5 6">ATCC 30894</strain>
    </source>
</reference>
<evidence type="ECO:0000256" key="3">
    <source>
        <dbReference type="SAM" id="MobiDB-lite"/>
    </source>
</evidence>
<dbReference type="GO" id="GO:0005654">
    <property type="term" value="C:nucleoplasm"/>
    <property type="evidence" value="ECO:0007669"/>
    <property type="project" value="TreeGrafter"/>
</dbReference>
<dbReference type="InterPro" id="IPR051730">
    <property type="entry name" value="NASP-like"/>
</dbReference>
<gene>
    <name evidence="5" type="ORF">FDP41_012635</name>
</gene>
<dbReference type="GO" id="GO:0042393">
    <property type="term" value="F:histone binding"/>
    <property type="evidence" value="ECO:0007669"/>
    <property type="project" value="TreeGrafter"/>
</dbReference>
<evidence type="ECO:0000313" key="5">
    <source>
        <dbReference type="EMBL" id="KAF0980847.1"/>
    </source>
</evidence>
<accession>A0A6A5BUG1</accession>
<evidence type="ECO:0000313" key="6">
    <source>
        <dbReference type="Proteomes" id="UP000444721"/>
    </source>
</evidence>
<evidence type="ECO:0000256" key="1">
    <source>
        <dbReference type="ARBA" id="ARBA00022737"/>
    </source>
</evidence>
<dbReference type="InterPro" id="IPR019544">
    <property type="entry name" value="Tetratricopeptide_SHNi-TPR_dom"/>
</dbReference>
<protein>
    <recommendedName>
        <fullName evidence="4">Tetratricopeptide SHNi-TPR domain-containing protein</fullName>
    </recommendedName>
</protein>
<dbReference type="RefSeq" id="XP_044565560.1">
    <property type="nucleotide sequence ID" value="XM_044703176.1"/>
</dbReference>
<dbReference type="VEuPathDB" id="AmoebaDB:FDP41_012635"/>
<feature type="region of interest" description="Disordered" evidence="3">
    <location>
        <begin position="378"/>
        <end position="435"/>
    </location>
</feature>
<keyword evidence="1" id="KW-0677">Repeat</keyword>
<comment type="caution">
    <text evidence="5">The sequence shown here is derived from an EMBL/GenBank/DDBJ whole genome shotgun (WGS) entry which is preliminary data.</text>
</comment>
<dbReference type="GO" id="GO:0006335">
    <property type="term" value="P:DNA replication-dependent chromatin assembly"/>
    <property type="evidence" value="ECO:0007669"/>
    <property type="project" value="TreeGrafter"/>
</dbReference>
<feature type="domain" description="Tetratricopeptide SHNi-TPR" evidence="4">
    <location>
        <begin position="219"/>
        <end position="253"/>
    </location>
</feature>
<organism evidence="5 6">
    <name type="scientific">Naegleria fowleri</name>
    <name type="common">Brain eating amoeba</name>
    <dbReference type="NCBI Taxonomy" id="5763"/>
    <lineage>
        <taxon>Eukaryota</taxon>
        <taxon>Discoba</taxon>
        <taxon>Heterolobosea</taxon>
        <taxon>Tetramitia</taxon>
        <taxon>Eutetramitia</taxon>
        <taxon>Vahlkampfiidae</taxon>
        <taxon>Naegleria</taxon>
    </lineage>
</organism>
<dbReference type="PANTHER" id="PTHR15081:SF1">
    <property type="entry name" value="NUCLEAR AUTOANTIGENIC SPERM PROTEIN"/>
    <property type="match status" value="1"/>
</dbReference>
<dbReference type="VEuPathDB" id="AmoebaDB:NfTy_037910"/>
<proteinExistence type="predicted"/>
<sequence length="435" mass="49324">MSEEENTINTHVPTAEDDLAEIDEVVEGALEEENDDVGGEELPNSSNEISLQDHLVMNQDALLKALDNYCEYKRRINASEKQLEGEELEQALTFLDEAIEIMGNQIVRDREEQFGETSVECGEILIPYAEMLIARGRYQADNLVSKQVTSAIKKRKMREQGYTEHDQQEEEDEEEEDCFEVAWGVLELARVSMLRYLVSGNVTSPSEMQLNYRMKLARVHSLLGELSAETDMFSQAVLEYRKALQIYEKVLEESDDIGFNLFRLAANIFHKRDDFKVDLLQKIAETNLEIVNCLTTDGIEGEEVLELYEKAEKALQQSVEFRQKAIENDKSIVSDLKERIIEMRNTLIHVQSGGIPSPERIDARKIFSEVITNRMGTTQLGFGNNNSAESSSSAQQAETEVHILQPRKRKLDQSSIAEDVPSANASSSETKKTKQ</sequence>